<dbReference type="AlphaFoldDB" id="K8PC32"/>
<keyword evidence="7 8" id="KW-0472">Membrane</keyword>
<name>K8PC32_9BRAD</name>
<evidence type="ECO:0000256" key="2">
    <source>
        <dbReference type="ARBA" id="ARBA00022475"/>
    </source>
</evidence>
<evidence type="ECO:0000313" key="11">
    <source>
        <dbReference type="Proteomes" id="UP000001096"/>
    </source>
</evidence>
<evidence type="ECO:0000256" key="3">
    <source>
        <dbReference type="ARBA" id="ARBA00022676"/>
    </source>
</evidence>
<organism evidence="10 11">
    <name type="scientific">Afipia broomeae ATCC 49717</name>
    <dbReference type="NCBI Taxonomy" id="883078"/>
    <lineage>
        <taxon>Bacteria</taxon>
        <taxon>Pseudomonadati</taxon>
        <taxon>Pseudomonadota</taxon>
        <taxon>Alphaproteobacteria</taxon>
        <taxon>Hyphomicrobiales</taxon>
        <taxon>Nitrobacteraceae</taxon>
        <taxon>Afipia</taxon>
    </lineage>
</organism>
<feature type="transmembrane region" description="Helical" evidence="8">
    <location>
        <begin position="347"/>
        <end position="368"/>
    </location>
</feature>
<dbReference type="GO" id="GO:0005886">
    <property type="term" value="C:plasma membrane"/>
    <property type="evidence" value="ECO:0007669"/>
    <property type="project" value="UniProtKB-SubCell"/>
</dbReference>
<accession>K8PC32</accession>
<keyword evidence="2" id="KW-1003">Cell membrane</keyword>
<dbReference type="RefSeq" id="WP_006020830.1">
    <property type="nucleotide sequence ID" value="NZ_KB375282.1"/>
</dbReference>
<comment type="subcellular location">
    <subcellularLocation>
        <location evidence="1">Cell membrane</location>
        <topology evidence="1">Multi-pass membrane protein</topology>
    </subcellularLocation>
</comment>
<keyword evidence="6 8" id="KW-1133">Transmembrane helix</keyword>
<evidence type="ECO:0000256" key="6">
    <source>
        <dbReference type="ARBA" id="ARBA00022989"/>
    </source>
</evidence>
<dbReference type="Proteomes" id="UP000001096">
    <property type="component" value="Unassembled WGS sequence"/>
</dbReference>
<dbReference type="PATRIC" id="fig|883078.3.peg.2166"/>
<evidence type="ECO:0000256" key="4">
    <source>
        <dbReference type="ARBA" id="ARBA00022679"/>
    </source>
</evidence>
<keyword evidence="5 8" id="KW-0812">Transmembrane</keyword>
<proteinExistence type="predicted"/>
<evidence type="ECO:0000256" key="8">
    <source>
        <dbReference type="SAM" id="Phobius"/>
    </source>
</evidence>
<comment type="caution">
    <text evidence="10">The sequence shown here is derived from an EMBL/GenBank/DDBJ whole genome shotgun (WGS) entry which is preliminary data.</text>
</comment>
<keyword evidence="4" id="KW-0808">Transferase</keyword>
<keyword evidence="11" id="KW-1185">Reference proteome</keyword>
<feature type="transmembrane region" description="Helical" evidence="8">
    <location>
        <begin position="21"/>
        <end position="40"/>
    </location>
</feature>
<evidence type="ECO:0000256" key="7">
    <source>
        <dbReference type="ARBA" id="ARBA00023136"/>
    </source>
</evidence>
<dbReference type="PANTHER" id="PTHR33908:SF9">
    <property type="entry name" value="BLL5595 PROTEIN"/>
    <property type="match status" value="1"/>
</dbReference>
<dbReference type="eggNOG" id="COG1807">
    <property type="taxonomic scope" value="Bacteria"/>
</dbReference>
<evidence type="ECO:0000256" key="1">
    <source>
        <dbReference type="ARBA" id="ARBA00004651"/>
    </source>
</evidence>
<feature type="transmembrane region" description="Helical" evidence="8">
    <location>
        <begin position="161"/>
        <end position="191"/>
    </location>
</feature>
<keyword evidence="3" id="KW-0328">Glycosyltransferase</keyword>
<dbReference type="GO" id="GO:0016763">
    <property type="term" value="F:pentosyltransferase activity"/>
    <property type="evidence" value="ECO:0007669"/>
    <property type="project" value="TreeGrafter"/>
</dbReference>
<dbReference type="PANTHER" id="PTHR33908">
    <property type="entry name" value="MANNOSYLTRANSFERASE YKCB-RELATED"/>
    <property type="match status" value="1"/>
</dbReference>
<dbReference type="InterPro" id="IPR050297">
    <property type="entry name" value="LipidA_mod_glycosyltrf_83"/>
</dbReference>
<feature type="transmembrane region" description="Helical" evidence="8">
    <location>
        <begin position="244"/>
        <end position="269"/>
    </location>
</feature>
<reference evidence="10 11" key="1">
    <citation type="submission" date="2012-04" db="EMBL/GenBank/DDBJ databases">
        <title>The Genome Sequence of Afipia broomeae ATCC 49717.</title>
        <authorList>
            <consortium name="The Broad Institute Genome Sequencing Platform"/>
            <person name="Earl A."/>
            <person name="Ward D."/>
            <person name="Feldgarden M."/>
            <person name="Gevers D."/>
            <person name="Huys G."/>
            <person name="Walker B."/>
            <person name="Young S.K."/>
            <person name="Zeng Q."/>
            <person name="Gargeya S."/>
            <person name="Fitzgerald M."/>
            <person name="Haas B."/>
            <person name="Abouelleil A."/>
            <person name="Alvarado L."/>
            <person name="Arachchi H.M."/>
            <person name="Berlin A."/>
            <person name="Chapman S.B."/>
            <person name="Goldberg J."/>
            <person name="Griggs A."/>
            <person name="Gujja S."/>
            <person name="Hansen M."/>
            <person name="Howarth C."/>
            <person name="Imamovic A."/>
            <person name="Larimer J."/>
            <person name="McCowen C."/>
            <person name="Montmayeur A."/>
            <person name="Murphy C."/>
            <person name="Neiman D."/>
            <person name="Pearson M."/>
            <person name="Priest M."/>
            <person name="Roberts A."/>
            <person name="Saif S."/>
            <person name="Shea T."/>
            <person name="Sisk P."/>
            <person name="Sykes S."/>
            <person name="Wortman J."/>
            <person name="Nusbaum C."/>
            <person name="Birren B."/>
        </authorList>
    </citation>
    <scope>NUCLEOTIDE SEQUENCE [LARGE SCALE GENOMIC DNA]</scope>
    <source>
        <strain evidence="10 11">ATCC 49717</strain>
    </source>
</reference>
<dbReference type="HOGENOM" id="CLU_038808_0_0_5"/>
<dbReference type="Pfam" id="PF13231">
    <property type="entry name" value="PMT_2"/>
    <property type="match status" value="1"/>
</dbReference>
<dbReference type="InterPro" id="IPR038731">
    <property type="entry name" value="RgtA/B/C-like"/>
</dbReference>
<protein>
    <recommendedName>
        <fullName evidence="9">Glycosyltransferase RgtA/B/C/D-like domain-containing protein</fullName>
    </recommendedName>
</protein>
<feature type="transmembrane region" description="Helical" evidence="8">
    <location>
        <begin position="317"/>
        <end position="335"/>
    </location>
</feature>
<dbReference type="GO" id="GO:0009103">
    <property type="term" value="P:lipopolysaccharide biosynthetic process"/>
    <property type="evidence" value="ECO:0007669"/>
    <property type="project" value="UniProtKB-ARBA"/>
</dbReference>
<feature type="domain" description="Glycosyltransferase RgtA/B/C/D-like" evidence="9">
    <location>
        <begin position="62"/>
        <end position="222"/>
    </location>
</feature>
<sequence length="502" mass="55027">MASFLDTWLEGVEEGWGIPALLALFVLLWTAFLGIAYLNADLHPDVIEAWVIGRTLDWGGAKHPPLMGWVTHAWTVVFPVRDWSFHLLAMTNSAVALWIIDLTTRRFAKGDKRAVVLLLLMLLPIYQFQAQRFNANSVLFAVWPLAIYCFLRSFETRQVGWALAAGLAGALAILGKYYSAFLVFGFVFAAICHPARRAYFTSLAPWTSAGAGLLLLAPHIHWMFTSGISPFGYALATHGGLPAGRAFLSGLSFLLGLAATLVLPGLVWAAMIRTRAGEYLREFKPLDSGLLLMVLVAIGAIISPPAVSLVLGSSLSPVWASPGLFVFVLVAVCAARFPINRTETRRLAVGVLALTVVAVLLAPAHAYYRNLHPFREGRNYYSLAAAEVMKRWREISSSPLKTVSGDKLAMALAFYSPDHPAFTIPFNQQYVWQTPSEAALREGWATICLPDEETCQVWLKHQVAPAAPGAISFDFVVQPQWWGSAGVPTRITGLIVPPRTVR</sequence>
<feature type="transmembrane region" description="Helical" evidence="8">
    <location>
        <begin position="290"/>
        <end position="311"/>
    </location>
</feature>
<evidence type="ECO:0000256" key="5">
    <source>
        <dbReference type="ARBA" id="ARBA00022692"/>
    </source>
</evidence>
<evidence type="ECO:0000259" key="9">
    <source>
        <dbReference type="Pfam" id="PF13231"/>
    </source>
</evidence>
<evidence type="ECO:0000313" key="10">
    <source>
        <dbReference type="EMBL" id="EKS38269.1"/>
    </source>
</evidence>
<dbReference type="EMBL" id="AGWX01000003">
    <property type="protein sequence ID" value="EKS38269.1"/>
    <property type="molecule type" value="Genomic_DNA"/>
</dbReference>
<gene>
    <name evidence="10" type="ORF">HMPREF9695_02109</name>
</gene>
<feature type="transmembrane region" description="Helical" evidence="8">
    <location>
        <begin position="203"/>
        <end position="224"/>
    </location>
</feature>